<comment type="similarity">
    <text evidence="1">Belongs to the protein kinase superfamily. BUD32 family.</text>
</comment>
<name>A0AAD5TTN9_9FUNG</name>
<organism evidence="12 13">
    <name type="scientific">Clydaea vesicula</name>
    <dbReference type="NCBI Taxonomy" id="447962"/>
    <lineage>
        <taxon>Eukaryota</taxon>
        <taxon>Fungi</taxon>
        <taxon>Fungi incertae sedis</taxon>
        <taxon>Chytridiomycota</taxon>
        <taxon>Chytridiomycota incertae sedis</taxon>
        <taxon>Chytridiomycetes</taxon>
        <taxon>Lobulomycetales</taxon>
        <taxon>Lobulomycetaceae</taxon>
        <taxon>Clydaea</taxon>
    </lineage>
</organism>
<dbReference type="InterPro" id="IPR011009">
    <property type="entry name" value="Kinase-like_dom_sf"/>
</dbReference>
<dbReference type="FunFam" id="3.30.200.20:FF:000201">
    <property type="entry name" value="TP53-regulating kinase isoform X1"/>
    <property type="match status" value="1"/>
</dbReference>
<evidence type="ECO:0000256" key="5">
    <source>
        <dbReference type="ARBA" id="ARBA00022694"/>
    </source>
</evidence>
<keyword evidence="8" id="KW-0067">ATP-binding</keyword>
<dbReference type="Pfam" id="PF00069">
    <property type="entry name" value="Pkinase"/>
    <property type="match status" value="1"/>
</dbReference>
<dbReference type="GO" id="GO:0008033">
    <property type="term" value="P:tRNA processing"/>
    <property type="evidence" value="ECO:0007669"/>
    <property type="project" value="UniProtKB-KW"/>
</dbReference>
<dbReference type="GO" id="GO:0005524">
    <property type="term" value="F:ATP binding"/>
    <property type="evidence" value="ECO:0007669"/>
    <property type="project" value="UniProtKB-KW"/>
</dbReference>
<evidence type="ECO:0000256" key="10">
    <source>
        <dbReference type="ARBA" id="ARBA00048679"/>
    </source>
</evidence>
<evidence type="ECO:0000256" key="2">
    <source>
        <dbReference type="ARBA" id="ARBA00012513"/>
    </source>
</evidence>
<proteinExistence type="inferred from homology"/>
<feature type="non-terminal residue" evidence="12">
    <location>
        <position position="1"/>
    </location>
</feature>
<keyword evidence="3" id="KW-0723">Serine/threonine-protein kinase</keyword>
<dbReference type="PROSITE" id="PS00109">
    <property type="entry name" value="PROTEIN_KINASE_TYR"/>
    <property type="match status" value="1"/>
</dbReference>
<keyword evidence="5" id="KW-0819">tRNA processing</keyword>
<dbReference type="SMART" id="SM00220">
    <property type="entry name" value="S_TKc"/>
    <property type="match status" value="1"/>
</dbReference>
<comment type="catalytic activity">
    <reaction evidence="10">
        <text>L-seryl-[protein] + ATP = O-phospho-L-seryl-[protein] + ADP + H(+)</text>
        <dbReference type="Rhea" id="RHEA:17989"/>
        <dbReference type="Rhea" id="RHEA-COMP:9863"/>
        <dbReference type="Rhea" id="RHEA-COMP:11604"/>
        <dbReference type="ChEBI" id="CHEBI:15378"/>
        <dbReference type="ChEBI" id="CHEBI:29999"/>
        <dbReference type="ChEBI" id="CHEBI:30616"/>
        <dbReference type="ChEBI" id="CHEBI:83421"/>
        <dbReference type="ChEBI" id="CHEBI:456216"/>
        <dbReference type="EC" id="2.7.11.1"/>
    </reaction>
</comment>
<dbReference type="SUPFAM" id="SSF56112">
    <property type="entry name" value="Protein kinase-like (PK-like)"/>
    <property type="match status" value="1"/>
</dbReference>
<dbReference type="PANTHER" id="PTHR12209">
    <property type="entry name" value="NON-SPECIFIC SERINE/THREONINE PROTEIN KINASE"/>
    <property type="match status" value="1"/>
</dbReference>
<keyword evidence="13" id="KW-1185">Reference proteome</keyword>
<protein>
    <recommendedName>
        <fullName evidence="2">non-specific serine/threonine protein kinase</fullName>
        <ecNumber evidence="2">2.7.11.1</ecNumber>
    </recommendedName>
</protein>
<evidence type="ECO:0000256" key="8">
    <source>
        <dbReference type="ARBA" id="ARBA00022840"/>
    </source>
</evidence>
<dbReference type="GO" id="GO:0070525">
    <property type="term" value="P:tRNA threonylcarbamoyladenosine metabolic process"/>
    <property type="evidence" value="ECO:0007669"/>
    <property type="project" value="TreeGrafter"/>
</dbReference>
<reference evidence="12" key="1">
    <citation type="submission" date="2020-05" db="EMBL/GenBank/DDBJ databases">
        <title>Phylogenomic resolution of chytrid fungi.</title>
        <authorList>
            <person name="Stajich J.E."/>
            <person name="Amses K."/>
            <person name="Simmons R."/>
            <person name="Seto K."/>
            <person name="Myers J."/>
            <person name="Bonds A."/>
            <person name="Quandt C.A."/>
            <person name="Barry K."/>
            <person name="Liu P."/>
            <person name="Grigoriev I."/>
            <person name="Longcore J.E."/>
            <person name="James T.Y."/>
        </authorList>
    </citation>
    <scope>NUCLEOTIDE SEQUENCE</scope>
    <source>
        <strain evidence="12">JEL0476</strain>
    </source>
</reference>
<evidence type="ECO:0000256" key="9">
    <source>
        <dbReference type="ARBA" id="ARBA00047899"/>
    </source>
</evidence>
<keyword evidence="6" id="KW-0547">Nucleotide-binding</keyword>
<evidence type="ECO:0000256" key="3">
    <source>
        <dbReference type="ARBA" id="ARBA00022527"/>
    </source>
</evidence>
<dbReference type="Gene3D" id="1.10.510.10">
    <property type="entry name" value="Transferase(Phosphotransferase) domain 1"/>
    <property type="match status" value="1"/>
</dbReference>
<dbReference type="Gene3D" id="3.30.200.20">
    <property type="entry name" value="Phosphorylase Kinase, domain 1"/>
    <property type="match status" value="1"/>
</dbReference>
<dbReference type="AlphaFoldDB" id="A0AAD5TTN9"/>
<dbReference type="GO" id="GO:0000408">
    <property type="term" value="C:EKC/KEOPS complex"/>
    <property type="evidence" value="ECO:0007669"/>
    <property type="project" value="UniProtKB-ARBA"/>
</dbReference>
<comment type="caution">
    <text evidence="12">The sequence shown here is derived from an EMBL/GenBank/DDBJ whole genome shotgun (WGS) entry which is preliminary data.</text>
</comment>
<evidence type="ECO:0000313" key="12">
    <source>
        <dbReference type="EMBL" id="KAJ3201714.1"/>
    </source>
</evidence>
<accession>A0AAD5TTN9</accession>
<dbReference type="NCBIfam" id="TIGR03724">
    <property type="entry name" value="arch_bud32"/>
    <property type="match status" value="1"/>
</dbReference>
<dbReference type="InterPro" id="IPR022495">
    <property type="entry name" value="Bud32"/>
</dbReference>
<comment type="catalytic activity">
    <reaction evidence="9">
        <text>L-threonyl-[protein] + ATP = O-phospho-L-threonyl-[protein] + ADP + H(+)</text>
        <dbReference type="Rhea" id="RHEA:46608"/>
        <dbReference type="Rhea" id="RHEA-COMP:11060"/>
        <dbReference type="Rhea" id="RHEA-COMP:11605"/>
        <dbReference type="ChEBI" id="CHEBI:15378"/>
        <dbReference type="ChEBI" id="CHEBI:30013"/>
        <dbReference type="ChEBI" id="CHEBI:30616"/>
        <dbReference type="ChEBI" id="CHEBI:61977"/>
        <dbReference type="ChEBI" id="CHEBI:456216"/>
        <dbReference type="EC" id="2.7.11.1"/>
    </reaction>
</comment>
<keyword evidence="7 12" id="KW-0418">Kinase</keyword>
<feature type="domain" description="Protein kinase" evidence="11">
    <location>
        <begin position="10"/>
        <end position="231"/>
    </location>
</feature>
<dbReference type="InterPro" id="IPR008266">
    <property type="entry name" value="Tyr_kinase_AS"/>
</dbReference>
<gene>
    <name evidence="12" type="primary">TP53RK</name>
    <name evidence="12" type="ORF">HK099_002121</name>
</gene>
<dbReference type="Proteomes" id="UP001211065">
    <property type="component" value="Unassembled WGS sequence"/>
</dbReference>
<keyword evidence="4" id="KW-0808">Transferase</keyword>
<evidence type="ECO:0000259" key="11">
    <source>
        <dbReference type="PROSITE" id="PS50011"/>
    </source>
</evidence>
<evidence type="ECO:0000256" key="7">
    <source>
        <dbReference type="ARBA" id="ARBA00022777"/>
    </source>
</evidence>
<dbReference type="EMBL" id="JADGJW010001683">
    <property type="protein sequence ID" value="KAJ3201714.1"/>
    <property type="molecule type" value="Genomic_DNA"/>
</dbReference>
<dbReference type="GO" id="GO:0005829">
    <property type="term" value="C:cytosol"/>
    <property type="evidence" value="ECO:0007669"/>
    <property type="project" value="TreeGrafter"/>
</dbReference>
<dbReference type="GO" id="GO:0005634">
    <property type="term" value="C:nucleus"/>
    <property type="evidence" value="ECO:0007669"/>
    <property type="project" value="TreeGrafter"/>
</dbReference>
<evidence type="ECO:0000256" key="1">
    <source>
        <dbReference type="ARBA" id="ARBA00010630"/>
    </source>
</evidence>
<evidence type="ECO:0000256" key="4">
    <source>
        <dbReference type="ARBA" id="ARBA00022679"/>
    </source>
</evidence>
<evidence type="ECO:0000256" key="6">
    <source>
        <dbReference type="ARBA" id="ARBA00022741"/>
    </source>
</evidence>
<sequence>DKMKNEPDQPEIATLINQGAEARIYQTTMLNKKIIIKQRFKKSYRLDILDKKINQRRMLQECRLLMKCKKMGINTPNLVLVDAKNYLIYMEFIEGQSLKSFVREKTLNSVLKPEYEYISENVGLILAKLHDGNLIHGDLTTSNFLIKKNQSSDDSRGEFYIIDFGLSQISNLAEEKAVDLYVLERSFNSTHPDSDELFELILKSYFKNLKVGKQSVFAKFEEVRKRGRKRT</sequence>
<dbReference type="GO" id="GO:0004674">
    <property type="term" value="F:protein serine/threonine kinase activity"/>
    <property type="evidence" value="ECO:0007669"/>
    <property type="project" value="UniProtKB-KW"/>
</dbReference>
<dbReference type="PANTHER" id="PTHR12209:SF0">
    <property type="entry name" value="EKC_KEOPS COMPLEX SUBUNIT TP53RK"/>
    <property type="match status" value="1"/>
</dbReference>
<dbReference type="PROSITE" id="PS50011">
    <property type="entry name" value="PROTEIN_KINASE_DOM"/>
    <property type="match status" value="1"/>
</dbReference>
<dbReference type="EC" id="2.7.11.1" evidence="2"/>
<dbReference type="InterPro" id="IPR000719">
    <property type="entry name" value="Prot_kinase_dom"/>
</dbReference>
<evidence type="ECO:0000313" key="13">
    <source>
        <dbReference type="Proteomes" id="UP001211065"/>
    </source>
</evidence>